<gene>
    <name evidence="1" type="ORF">BGW38_002178</name>
</gene>
<keyword evidence="2" id="KW-1185">Reference proteome</keyword>
<feature type="non-terminal residue" evidence="1">
    <location>
        <position position="52"/>
    </location>
</feature>
<comment type="caution">
    <text evidence="1">The sequence shown here is derived from an EMBL/GenBank/DDBJ whole genome shotgun (WGS) entry which is preliminary data.</text>
</comment>
<reference evidence="1" key="1">
    <citation type="journal article" date="2020" name="Fungal Divers.">
        <title>Resolving the Mortierellaceae phylogeny through synthesis of multi-gene phylogenetics and phylogenomics.</title>
        <authorList>
            <person name="Vandepol N."/>
            <person name="Liber J."/>
            <person name="Desiro A."/>
            <person name="Na H."/>
            <person name="Kennedy M."/>
            <person name="Barry K."/>
            <person name="Grigoriev I.V."/>
            <person name="Miller A.N."/>
            <person name="O'Donnell K."/>
            <person name="Stajich J.E."/>
            <person name="Bonito G."/>
        </authorList>
    </citation>
    <scope>NUCLEOTIDE SEQUENCE</scope>
    <source>
        <strain evidence="1">KOD1015</strain>
    </source>
</reference>
<dbReference type="EMBL" id="JAABOA010001742">
    <property type="protein sequence ID" value="KAF9580973.1"/>
    <property type="molecule type" value="Genomic_DNA"/>
</dbReference>
<name>A0A9P6KDL8_9FUNG</name>
<proteinExistence type="predicted"/>
<accession>A0A9P6KDL8</accession>
<evidence type="ECO:0000313" key="2">
    <source>
        <dbReference type="Proteomes" id="UP000780801"/>
    </source>
</evidence>
<evidence type="ECO:0000313" key="1">
    <source>
        <dbReference type="EMBL" id="KAF9580973.1"/>
    </source>
</evidence>
<dbReference type="AlphaFoldDB" id="A0A9P6KDL8"/>
<dbReference type="Proteomes" id="UP000780801">
    <property type="component" value="Unassembled WGS sequence"/>
</dbReference>
<organism evidence="1 2">
    <name type="scientific">Lunasporangiospora selenospora</name>
    <dbReference type="NCBI Taxonomy" id="979761"/>
    <lineage>
        <taxon>Eukaryota</taxon>
        <taxon>Fungi</taxon>
        <taxon>Fungi incertae sedis</taxon>
        <taxon>Mucoromycota</taxon>
        <taxon>Mortierellomycotina</taxon>
        <taxon>Mortierellomycetes</taxon>
        <taxon>Mortierellales</taxon>
        <taxon>Mortierellaceae</taxon>
        <taxon>Lunasporangiospora</taxon>
    </lineage>
</organism>
<protein>
    <submittedName>
        <fullName evidence="1">Uncharacterized protein</fullName>
    </submittedName>
</protein>
<sequence length="52" mass="5771">MAASFLDRINNSVARSKAGKYFRLDGSGARRERVGSRFTTELRAGLTTFVTM</sequence>
<dbReference type="OrthoDB" id="431212at2759"/>